<gene>
    <name evidence="18" type="primary">CTBS</name>
    <name evidence="18" type="ORF">Y1Q_0020834</name>
</gene>
<keyword evidence="9" id="KW-0458">Lysosome</keyword>
<dbReference type="GO" id="GO:0005764">
    <property type="term" value="C:lysosome"/>
    <property type="evidence" value="ECO:0007669"/>
    <property type="project" value="UniProtKB-SubCell"/>
</dbReference>
<feature type="region of interest" description="Disordered" evidence="14">
    <location>
        <begin position="1135"/>
        <end position="1176"/>
    </location>
</feature>
<comment type="similarity">
    <text evidence="2">Belongs to the glycosyl hydrolase 18 family.</text>
</comment>
<dbReference type="InterPro" id="IPR001223">
    <property type="entry name" value="Glyco_hydro18_cat"/>
</dbReference>
<dbReference type="InterPro" id="IPR001747">
    <property type="entry name" value="Vitellogenin_N"/>
</dbReference>
<dbReference type="SMART" id="SM00638">
    <property type="entry name" value="LPD_N"/>
    <property type="match status" value="1"/>
</dbReference>
<sequence>MFLTAELDPGFSSNKTCVYSYEGFILHGLPDKGLTRAGLRLSCKLEISTLAGNNHILKVRSPQLEEYNGIWPRDSFMPSSKLSQMIAACFTQFFTFEYSGGQVGNIYAPEDCPVICVNLVRGILNMMQITIKKSQNVYDLQEAGIEGMCHTRYVIQDNRKNNQFVVSKTKDLSNCQDKVMKNIGMTYVRPCPTCPLKAGNIKGTAAFTYKMKYAEAGLLITQVISQQMYQISPFSEPSGVAIVEARQEFTLIEMRINQASTSEIQLENHGNLFYRFAKELLQMPIHLIKIKNPQLQIAETLQQLIQYIQQGLNREASAKYLELIQLFRVATPENIEFLWNRFASKPQYKHWFWSAICVAGTTDTFNFLKQKMYNEEVNYLESVLILTFSFHLTEIDNITLKAAAGLLTLPQFQSTPLLRKLTYLAYGSLANRYCSVSSSCPIEILQPLHDLAAEAAITGQEEDMALALKAIGNAGEPASIKRILKFLPTFSPGAAAFPSRIHVDAVLSLRKIARKNAAKVREILLQIFVDRSLSPNVRMVACVIIFETKPALPLVTVMANSLLKESSLQVASFTYSHMKVLAQGRIPQLYNLSSACNIAIKLLDPKLDRLSYRYSKVIHAGGYYSQYRAGAIGRVYLMNSPSSLFPSDIIMKLRGYYANSAMDIVEVALQSQGLTDIIREHSIPFEKYATHTYLKESGKSLPGWKELPPENPVVSAYLKIFGYEIVYGDVDTKFIQQTLKTLINPSDRHELLKKMINQIQRGIGGQWALPVPTAELRYIVPTCAGLPLEYSLYSTGLVHATADVDVKMSPPLSSNFNPSQLFEANIQLQTNINPRVYTHTMAVMGINTQYFQSGLEFHAEFLANVPLKFDARLNLKSKHFKLETNPCHQEMELVSARTKVYAISRNIQEVDSPKISSVLPEKTGPDISEQHFKSAESVSRDTAAKQRYASDIIVKKYSRGSEEEPSFSIGRRYHTQVFCGKLPALDCQACLNIKSQDSTFLRNTYLHNLVGEREVKLILKPVHTDAVVDKIQLEIQAGSRAASKVIWLVMPKSEEEDDSSLDDEVQAKLKTFLRIENIFKVRNRHKHQRLKKQSAKKQQGGSDEVLGSCGSSSQDHEYSKKQAYPEIYQYRFRSAQQKQYPGREGERIRGYSSSSSFTSGYSESSDDGGYGADAQPKFLGDRRPPVLAVILRAARNDRRLAGFQLVLYLNLNSTRPRMQVFMSNITAPSRWKFCADASVINSNKAAGYLKWGQDCRDYKIAAKVATGQFDDRPAMQMKLEWPTIPSRLKRAERWVYELVPGLAYMFGFFQKEEHNPPQQATLVMALSSPRTCDVVLKLPDVTIYDRGIKLAVPLPFSPQISTSALQYPDWNFHSVPFSVIGNLKAHCSISKNMITTFNDVVFNYSMPANCYHILAQDCSPELKFLILMKQSEESPDLKELNVKVASHEINMYPSNGHVWLKINGVQVPKDYVPYTSNSEAYMLITSEKDGYLIKATEYGIDRLYFDGHMLEIQVAFWMAGKTCGICGKYDGERKQEYQMPSGNVAKDAVSFAQSWVLPEDPCAGACKLQRMAVRIEKSVGFEKQISECHSVEPVLRCVKGCSATKTVPISVGFHCALAGDVPVKNMLEPAARELWITQQVELAKKQYMDGINIDIEQAVSRSSPEYDALTDLVKETTDAFHSAIPGSQVTFDVAWSPECIDQRCYNYIGLANACDFVFVMSYDEQSQTWGECIARPNAPYNKTVSGYEDYINMGIDPKKLVMGVPWYGYDYTCLNLSEDHICSIKPVPFHGAPCSDAAGRQVPYRIIMDQVTSSISGSQWDAEQEAPYYEYKVTFDVAWSPECIDQRCYNYSGITDACDFVFVMSYDEDSPVWPCRAARANAPYNQTLTGFEDYINMGIDPKKLVMGVPWYGYDYTCLNLSKGKPVWLNRPSVLRTSATSSSYLAPPTAP</sequence>
<feature type="compositionally biased region" description="Basic residues" evidence="14">
    <location>
        <begin position="1084"/>
        <end position="1095"/>
    </location>
</feature>
<feature type="domain" description="Vitellogenin" evidence="15">
    <location>
        <begin position="11"/>
        <end position="649"/>
    </location>
</feature>
<feature type="disulfide bond" evidence="13">
    <location>
        <begin position="149"/>
        <end position="175"/>
    </location>
</feature>
<dbReference type="InterPro" id="IPR015816">
    <property type="entry name" value="Vitellinogen_b-sht_N"/>
</dbReference>
<dbReference type="Gene3D" id="2.20.80.10">
    <property type="entry name" value="Lipovitellin-phosvitin complex, chain A, domain 4"/>
    <property type="match status" value="1"/>
</dbReference>
<keyword evidence="5" id="KW-0758">Storage protein</keyword>
<evidence type="ECO:0000256" key="4">
    <source>
        <dbReference type="ARBA" id="ARBA00022729"/>
    </source>
</evidence>
<dbReference type="eggNOG" id="KOG4338">
    <property type="taxonomic scope" value="Eukaryota"/>
</dbReference>
<evidence type="ECO:0000256" key="12">
    <source>
        <dbReference type="ARBA" id="ARBA00074174"/>
    </source>
</evidence>
<evidence type="ECO:0000313" key="18">
    <source>
        <dbReference type="EMBL" id="KYO36782.1"/>
    </source>
</evidence>
<dbReference type="Pfam" id="PF09172">
    <property type="entry name" value="Vit_open_b-sht"/>
    <property type="match status" value="1"/>
</dbReference>
<dbReference type="GO" id="GO:0045735">
    <property type="term" value="F:nutrient reservoir activity"/>
    <property type="evidence" value="ECO:0007669"/>
    <property type="project" value="UniProtKB-KW"/>
</dbReference>
<dbReference type="Gene3D" id="3.20.20.80">
    <property type="entry name" value="Glycosidases"/>
    <property type="match status" value="2"/>
</dbReference>
<dbReference type="Gene3D" id="1.25.10.20">
    <property type="entry name" value="Vitellinogen, superhelical"/>
    <property type="match status" value="1"/>
</dbReference>
<dbReference type="Gene3D" id="2.30.230.10">
    <property type="entry name" value="Lipovitellin, beta-sheet shell regions, chain A"/>
    <property type="match status" value="1"/>
</dbReference>
<keyword evidence="7 13" id="KW-1015">Disulfide bond</keyword>
<evidence type="ECO:0000256" key="14">
    <source>
        <dbReference type="SAM" id="MobiDB-lite"/>
    </source>
</evidence>
<evidence type="ECO:0000256" key="10">
    <source>
        <dbReference type="ARBA" id="ARBA00023295"/>
    </source>
</evidence>
<dbReference type="FunFam" id="3.20.20.80:FF:000250">
    <property type="entry name" value="Probable di-N-acetylchitobiase 1"/>
    <property type="match status" value="1"/>
</dbReference>
<feature type="domain" description="VWFD" evidence="16">
    <location>
        <begin position="1385"/>
        <end position="1563"/>
    </location>
</feature>
<dbReference type="GO" id="GO:0004568">
    <property type="term" value="F:chitinase activity"/>
    <property type="evidence" value="ECO:0007669"/>
    <property type="project" value="UniProtKB-ARBA"/>
</dbReference>
<dbReference type="InterPro" id="IPR015255">
    <property type="entry name" value="Vitellinogen_open_b-sht"/>
</dbReference>
<name>A0A151NJ12_ALLMI</name>
<dbReference type="Gene3D" id="2.20.50.20">
    <property type="entry name" value="Lipovitellin. Chain A, domain 3"/>
    <property type="match status" value="1"/>
</dbReference>
<dbReference type="PROSITE" id="PS51910">
    <property type="entry name" value="GH18_2"/>
    <property type="match status" value="1"/>
</dbReference>
<evidence type="ECO:0000256" key="6">
    <source>
        <dbReference type="ARBA" id="ARBA00022801"/>
    </source>
</evidence>
<evidence type="ECO:0000256" key="3">
    <source>
        <dbReference type="ARBA" id="ARBA00022553"/>
    </source>
</evidence>
<comment type="subcellular location">
    <subcellularLocation>
        <location evidence="1">Lysosome</location>
    </subcellularLocation>
</comment>
<evidence type="ECO:0000256" key="11">
    <source>
        <dbReference type="ARBA" id="ARBA00055477"/>
    </source>
</evidence>
<keyword evidence="8" id="KW-0325">Glycoprotein</keyword>
<dbReference type="PROSITE" id="PS51233">
    <property type="entry name" value="VWFD"/>
    <property type="match status" value="1"/>
</dbReference>
<comment type="caution">
    <text evidence="18">The sequence shown here is derived from an EMBL/GenBank/DDBJ whole genome shotgun (WGS) entry which is preliminary data.</text>
</comment>
<feature type="disulfide bond" evidence="13">
    <location>
        <begin position="191"/>
        <end position="194"/>
    </location>
</feature>
<dbReference type="InterPro" id="IPR011583">
    <property type="entry name" value="Chitinase_II/V-like_cat"/>
</dbReference>
<dbReference type="GO" id="GO:0005319">
    <property type="term" value="F:lipid transporter activity"/>
    <property type="evidence" value="ECO:0007669"/>
    <property type="project" value="InterPro"/>
</dbReference>
<dbReference type="Proteomes" id="UP000050525">
    <property type="component" value="Unassembled WGS sequence"/>
</dbReference>
<dbReference type="SMART" id="SM01169">
    <property type="entry name" value="DUF1943"/>
    <property type="match status" value="1"/>
</dbReference>
<evidence type="ECO:0000259" key="17">
    <source>
        <dbReference type="PROSITE" id="PS51910"/>
    </source>
</evidence>
<dbReference type="InterPro" id="IPR001579">
    <property type="entry name" value="Glyco_hydro_18_chit_AS"/>
</dbReference>
<dbReference type="Pfam" id="PF09175">
    <property type="entry name" value="Vit_b-sht_shell"/>
    <property type="match status" value="1"/>
</dbReference>
<dbReference type="Pfam" id="PF01347">
    <property type="entry name" value="Vitellogenin_N"/>
    <property type="match status" value="1"/>
</dbReference>
<accession>A0A151NJ12</accession>
<dbReference type="GO" id="GO:0071391">
    <property type="term" value="P:cellular response to estrogen stimulus"/>
    <property type="evidence" value="ECO:0007669"/>
    <property type="project" value="TreeGrafter"/>
</dbReference>
<feature type="compositionally biased region" description="Low complexity" evidence="14">
    <location>
        <begin position="1150"/>
        <end position="1163"/>
    </location>
</feature>
<evidence type="ECO:0000256" key="8">
    <source>
        <dbReference type="ARBA" id="ARBA00023180"/>
    </source>
</evidence>
<dbReference type="PANTHER" id="PTHR23345:SF15">
    <property type="entry name" value="VITELLOGENIN 1-RELATED"/>
    <property type="match status" value="1"/>
</dbReference>
<keyword evidence="19" id="KW-1185">Reference proteome</keyword>
<dbReference type="PANTHER" id="PTHR23345">
    <property type="entry name" value="VITELLOGENIN-RELATED"/>
    <property type="match status" value="1"/>
</dbReference>
<evidence type="ECO:0000256" key="1">
    <source>
        <dbReference type="ARBA" id="ARBA00004371"/>
    </source>
</evidence>
<comment type="caution">
    <text evidence="13">Lacks conserved residue(s) required for the propagation of feature annotation.</text>
</comment>
<feature type="domain" description="GH18" evidence="17">
    <location>
        <begin position="1511"/>
        <end position="1950"/>
    </location>
</feature>
<dbReference type="GO" id="GO:0032355">
    <property type="term" value="P:response to estradiol"/>
    <property type="evidence" value="ECO:0007669"/>
    <property type="project" value="TreeGrafter"/>
</dbReference>
<dbReference type="SUPFAM" id="SSF48431">
    <property type="entry name" value="Lipovitellin-phosvitin complex, superhelical domain"/>
    <property type="match status" value="1"/>
</dbReference>
<evidence type="ECO:0000256" key="9">
    <source>
        <dbReference type="ARBA" id="ARBA00023228"/>
    </source>
</evidence>
<dbReference type="SMART" id="SM00216">
    <property type="entry name" value="VWD"/>
    <property type="match status" value="1"/>
</dbReference>
<dbReference type="GO" id="GO:0008061">
    <property type="term" value="F:chitin binding"/>
    <property type="evidence" value="ECO:0007669"/>
    <property type="project" value="InterPro"/>
</dbReference>
<dbReference type="Pfam" id="PF00704">
    <property type="entry name" value="Glyco_hydro_18"/>
    <property type="match status" value="1"/>
</dbReference>
<feature type="region of interest" description="Disordered" evidence="14">
    <location>
        <begin position="1084"/>
        <end position="1118"/>
    </location>
</feature>
<dbReference type="InterPro" id="IPR015258">
    <property type="entry name" value="Vitellinogen_b-sht_shell"/>
</dbReference>
<comment type="function">
    <text evidence="11">Involved in the degradation of asparagine-linked glycoproteins. Hydrolyze of N-acetyl-beta-D-glucosamine (1-4)N-acetylglucosamine chitobiose core from the reducing end of the bond, it requires prior cleavage by glycosylasparaginase.</text>
</comment>
<dbReference type="Gene3D" id="2.20.90.10">
    <property type="entry name" value="Vitellinogen, beta-sheet shell domain"/>
    <property type="match status" value="1"/>
</dbReference>
<organism evidence="18 19">
    <name type="scientific">Alligator mississippiensis</name>
    <name type="common">American alligator</name>
    <dbReference type="NCBI Taxonomy" id="8496"/>
    <lineage>
        <taxon>Eukaryota</taxon>
        <taxon>Metazoa</taxon>
        <taxon>Chordata</taxon>
        <taxon>Craniata</taxon>
        <taxon>Vertebrata</taxon>
        <taxon>Euteleostomi</taxon>
        <taxon>Archelosauria</taxon>
        <taxon>Archosauria</taxon>
        <taxon>Crocodylia</taxon>
        <taxon>Alligatoridae</taxon>
        <taxon>Alligatorinae</taxon>
        <taxon>Alligator</taxon>
    </lineage>
</organism>
<keyword evidence="6" id="KW-0378">Hydrolase</keyword>
<evidence type="ECO:0000313" key="19">
    <source>
        <dbReference type="Proteomes" id="UP000050525"/>
    </source>
</evidence>
<keyword evidence="3" id="KW-0597">Phosphoprotein</keyword>
<evidence type="ECO:0000256" key="7">
    <source>
        <dbReference type="ARBA" id="ARBA00023157"/>
    </source>
</evidence>
<dbReference type="SUPFAM" id="SSF56968">
    <property type="entry name" value="Lipovitellin-phosvitin complex, beta-sheet shell regions"/>
    <property type="match status" value="3"/>
</dbReference>
<evidence type="ECO:0000259" key="16">
    <source>
        <dbReference type="PROSITE" id="PS51233"/>
    </source>
</evidence>
<evidence type="ECO:0000256" key="2">
    <source>
        <dbReference type="ARBA" id="ARBA00009336"/>
    </source>
</evidence>
<evidence type="ECO:0000256" key="13">
    <source>
        <dbReference type="PROSITE-ProRule" id="PRU00557"/>
    </source>
</evidence>
<dbReference type="SMART" id="SM00636">
    <property type="entry name" value="Glyco_18"/>
    <property type="match status" value="1"/>
</dbReference>
<protein>
    <recommendedName>
        <fullName evidence="12">Di-N-acetylchitobiase</fullName>
    </recommendedName>
</protein>
<keyword evidence="4" id="KW-0732">Signal</keyword>
<dbReference type="InterPro" id="IPR015819">
    <property type="entry name" value="Lipid_transp_b-sht_shell"/>
</dbReference>
<dbReference type="InterPro" id="IPR015817">
    <property type="entry name" value="Vitellinogen_open_b-sht_sub1"/>
</dbReference>
<dbReference type="FunFam" id="1.25.10.20:FF:000002">
    <property type="entry name" value="Vitellogenin 7"/>
    <property type="match status" value="1"/>
</dbReference>
<dbReference type="PROSITE" id="PS51211">
    <property type="entry name" value="VITELLOGENIN"/>
    <property type="match status" value="1"/>
</dbReference>
<keyword evidence="10" id="KW-0326">Glycosidase</keyword>
<dbReference type="SUPFAM" id="SSF51445">
    <property type="entry name" value="(Trans)glycosidases"/>
    <property type="match status" value="2"/>
</dbReference>
<dbReference type="Pfam" id="PF00094">
    <property type="entry name" value="VWD"/>
    <property type="match status" value="1"/>
</dbReference>
<dbReference type="SMART" id="SM01170">
    <property type="entry name" value="DUF1944"/>
    <property type="match status" value="1"/>
</dbReference>
<dbReference type="EMBL" id="AKHW03002907">
    <property type="protein sequence ID" value="KYO36782.1"/>
    <property type="molecule type" value="Genomic_DNA"/>
</dbReference>
<dbReference type="STRING" id="8496.A0A151NJ12"/>
<dbReference type="InterPro" id="IPR017853">
    <property type="entry name" value="GH"/>
</dbReference>
<evidence type="ECO:0000259" key="15">
    <source>
        <dbReference type="PROSITE" id="PS51211"/>
    </source>
</evidence>
<dbReference type="eggNOG" id="KOG2806">
    <property type="taxonomic scope" value="Eukaryota"/>
</dbReference>
<dbReference type="GO" id="GO:0005975">
    <property type="term" value="P:carbohydrate metabolic process"/>
    <property type="evidence" value="ECO:0007669"/>
    <property type="project" value="InterPro"/>
</dbReference>
<dbReference type="GO" id="GO:0006032">
    <property type="term" value="P:chitin catabolic process"/>
    <property type="evidence" value="ECO:0007669"/>
    <property type="project" value="UniProtKB-ARBA"/>
</dbReference>
<dbReference type="FunFam" id="3.10.50.10:FF:000006">
    <property type="entry name" value="Chitobiase, di-N-acetyl"/>
    <property type="match status" value="1"/>
</dbReference>
<proteinExistence type="inferred from homology"/>
<dbReference type="InterPro" id="IPR037088">
    <property type="entry name" value="Vitellinogen_b-sht_shell_sf"/>
</dbReference>
<dbReference type="FunFam" id="2.30.230.10:FF:000002">
    <property type="entry name" value="Vitellogenin 7"/>
    <property type="match status" value="1"/>
</dbReference>
<dbReference type="InterPro" id="IPR011030">
    <property type="entry name" value="Lipovitellin_superhlx_dom"/>
</dbReference>
<evidence type="ECO:0000256" key="5">
    <source>
        <dbReference type="ARBA" id="ARBA00022761"/>
    </source>
</evidence>
<reference evidence="18 19" key="1">
    <citation type="journal article" date="2012" name="Genome Biol.">
        <title>Sequencing three crocodilian genomes to illuminate the evolution of archosaurs and amniotes.</title>
        <authorList>
            <person name="St John J.A."/>
            <person name="Braun E.L."/>
            <person name="Isberg S.R."/>
            <person name="Miles L.G."/>
            <person name="Chong A.Y."/>
            <person name="Gongora J."/>
            <person name="Dalzell P."/>
            <person name="Moran C."/>
            <person name="Bed'hom B."/>
            <person name="Abzhanov A."/>
            <person name="Burgess S.C."/>
            <person name="Cooksey A.M."/>
            <person name="Castoe T.A."/>
            <person name="Crawford N.G."/>
            <person name="Densmore L.D."/>
            <person name="Drew J.C."/>
            <person name="Edwards S.V."/>
            <person name="Faircloth B.C."/>
            <person name="Fujita M.K."/>
            <person name="Greenwold M.J."/>
            <person name="Hoffmann F.G."/>
            <person name="Howard J.M."/>
            <person name="Iguchi T."/>
            <person name="Janes D.E."/>
            <person name="Khan S.Y."/>
            <person name="Kohno S."/>
            <person name="de Koning A.J."/>
            <person name="Lance S.L."/>
            <person name="McCarthy F.M."/>
            <person name="McCormack J.E."/>
            <person name="Merchant M.E."/>
            <person name="Peterson D.G."/>
            <person name="Pollock D.D."/>
            <person name="Pourmand N."/>
            <person name="Raney B.J."/>
            <person name="Roessler K.A."/>
            <person name="Sanford J.R."/>
            <person name="Sawyer R.H."/>
            <person name="Schmidt C.J."/>
            <person name="Triplett E.W."/>
            <person name="Tuberville T.D."/>
            <person name="Venegas-Anaya M."/>
            <person name="Howard J.T."/>
            <person name="Jarvis E.D."/>
            <person name="Guillette L.J.Jr."/>
            <person name="Glenn T.C."/>
            <person name="Green R.E."/>
            <person name="Ray D.A."/>
        </authorList>
    </citation>
    <scope>NUCLEOTIDE SEQUENCE [LARGE SCALE GENOMIC DNA]</scope>
    <source>
        <strain evidence="18">KSC_2009_1</strain>
    </source>
</reference>
<dbReference type="InterPro" id="IPR050733">
    <property type="entry name" value="Vitellogenin/Apolipophorin"/>
</dbReference>
<dbReference type="PROSITE" id="PS01095">
    <property type="entry name" value="GH18_1"/>
    <property type="match status" value="1"/>
</dbReference>
<dbReference type="InterPro" id="IPR001846">
    <property type="entry name" value="VWF_type-D"/>
</dbReference>